<reference evidence="2 5" key="2">
    <citation type="submission" date="2019-02" db="EMBL/GenBank/DDBJ databases">
        <title>Complete genome sequence of Desulfobacter hydrogenophilus AcRS1.</title>
        <authorList>
            <person name="Marietou A."/>
            <person name="Lund M.B."/>
            <person name="Marshall I.P.G."/>
            <person name="Schreiber L."/>
            <person name="Jorgensen B."/>
        </authorList>
    </citation>
    <scope>NUCLEOTIDE SEQUENCE [LARGE SCALE GENOMIC DNA]</scope>
    <source>
        <strain evidence="2 5">AcRS1</strain>
    </source>
</reference>
<dbReference type="GO" id="GO:0003677">
    <property type="term" value="F:DNA binding"/>
    <property type="evidence" value="ECO:0007669"/>
    <property type="project" value="UniProtKB-KW"/>
</dbReference>
<sequence length="478" mass="53773">MAKYGFIRRCITETLEGLKEGLTLFSGPSRAAVIYAITPDDPIYIFDPQNLLAGHEPKFKELYIESNDWRNKCSIKYDKKKFSNLIPEQNLGLAGLISYGGRSSSIVYQMWFTEHHPDMCTIGPTERWLEHAVYRFSHDMANEEELYTGISGCFLKEYATHAVRDFIVDEMNVRIGWDTKMRVYPILETVLKISRTPEEGEWPRGKLIFVEKDSIPKMNFILELPEAEQPVLDNVKHIRKLLQSVENSDLKLVATENTIVGITRENHPDFSISVDFRGGYGFLALNDELVCSFSDGSFKSTTHKEKLVQVEEALMDADMDAEKVTALFKVVTGIVHNAAGHRHGCSIVIDLNESPVFIMGHSLLHPMDLKNQDNYDLAKSLSKVDGALHIGADIKLHGFACLLQGRNVPGENRARGARFNSALRFTAEHENVIVIVVSSDTLVSVMMGGAVLKTRWKLETSLICKIPVPLKKWVAASK</sequence>
<dbReference type="SUPFAM" id="SSF143597">
    <property type="entry name" value="YojJ-like"/>
    <property type="match status" value="1"/>
</dbReference>
<dbReference type="PROSITE" id="PS51794">
    <property type="entry name" value="DAC"/>
    <property type="match status" value="1"/>
</dbReference>
<evidence type="ECO:0000259" key="1">
    <source>
        <dbReference type="PROSITE" id="PS51794"/>
    </source>
</evidence>
<evidence type="ECO:0000313" key="3">
    <source>
        <dbReference type="EMBL" id="RAM00085.1"/>
    </source>
</evidence>
<dbReference type="Proteomes" id="UP000248798">
    <property type="component" value="Unassembled WGS sequence"/>
</dbReference>
<dbReference type="EMBL" id="CP036313">
    <property type="protein sequence ID" value="QBH12607.1"/>
    <property type="molecule type" value="Genomic_DNA"/>
</dbReference>
<name>A0A328FAC9_9BACT</name>
<dbReference type="InterPro" id="IPR048552">
    <property type="entry name" value="DACND"/>
</dbReference>
<dbReference type="OrthoDB" id="859517at2"/>
<reference evidence="3 4" key="1">
    <citation type="submission" date="2018-06" db="EMBL/GenBank/DDBJ databases">
        <title>Complete Genome Sequence of Desulfobacter hydrogenophilus (DSM3380).</title>
        <authorList>
            <person name="Marietou A."/>
            <person name="Schreiber L."/>
            <person name="Marshall I."/>
            <person name="Jorgensen B."/>
        </authorList>
    </citation>
    <scope>NUCLEOTIDE SEQUENCE [LARGE SCALE GENOMIC DNA]</scope>
    <source>
        <strain evidence="3 4">DSM 3380</strain>
    </source>
</reference>
<dbReference type="Pfam" id="PF21750">
    <property type="entry name" value="DACNH"/>
    <property type="match status" value="1"/>
</dbReference>
<dbReference type="AlphaFoldDB" id="A0A328FAC9"/>
<keyword evidence="3" id="KW-0238">DNA-binding</keyword>
<dbReference type="InterPro" id="IPR036888">
    <property type="entry name" value="DNA_integrity_DisA_N_sf"/>
</dbReference>
<dbReference type="RefSeq" id="WP_111960300.1">
    <property type="nucleotide sequence ID" value="NZ_CP036313.1"/>
</dbReference>
<accession>A0A328FAC9</accession>
<dbReference type="Proteomes" id="UP000293902">
    <property type="component" value="Chromosome"/>
</dbReference>
<protein>
    <submittedName>
        <fullName evidence="3">DNA-binding protein</fullName>
    </submittedName>
</protein>
<evidence type="ECO:0000313" key="4">
    <source>
        <dbReference type="Proteomes" id="UP000248798"/>
    </source>
</evidence>
<keyword evidence="5" id="KW-1185">Reference proteome</keyword>
<dbReference type="Pfam" id="PF21749">
    <property type="entry name" value="DACND"/>
    <property type="match status" value="1"/>
</dbReference>
<feature type="domain" description="DAC" evidence="1">
    <location>
        <begin position="311"/>
        <end position="458"/>
    </location>
</feature>
<dbReference type="InterPro" id="IPR048555">
    <property type="entry name" value="DACNH"/>
</dbReference>
<dbReference type="Gene3D" id="3.40.1700.10">
    <property type="entry name" value="DNA integrity scanning protein, DisA, N-terminal domain"/>
    <property type="match status" value="1"/>
</dbReference>
<evidence type="ECO:0000313" key="2">
    <source>
        <dbReference type="EMBL" id="QBH12607.1"/>
    </source>
</evidence>
<dbReference type="Pfam" id="PF02457">
    <property type="entry name" value="DAC"/>
    <property type="match status" value="1"/>
</dbReference>
<proteinExistence type="predicted"/>
<dbReference type="EMBL" id="QLNI01000066">
    <property type="protein sequence ID" value="RAM00085.1"/>
    <property type="molecule type" value="Genomic_DNA"/>
</dbReference>
<dbReference type="InterPro" id="IPR003390">
    <property type="entry name" value="DNA_integrity_scan_DisA_N"/>
</dbReference>
<evidence type="ECO:0000313" key="5">
    <source>
        <dbReference type="Proteomes" id="UP000293902"/>
    </source>
</evidence>
<organism evidence="3 4">
    <name type="scientific">Desulfobacter hydrogenophilus</name>
    <dbReference type="NCBI Taxonomy" id="2291"/>
    <lineage>
        <taxon>Bacteria</taxon>
        <taxon>Pseudomonadati</taxon>
        <taxon>Thermodesulfobacteriota</taxon>
        <taxon>Desulfobacteria</taxon>
        <taxon>Desulfobacterales</taxon>
        <taxon>Desulfobacteraceae</taxon>
        <taxon>Desulfobacter</taxon>
    </lineage>
</organism>
<gene>
    <name evidence="3" type="ORF">DO021_20935</name>
    <name evidence="2" type="ORF">EYB58_06585</name>
</gene>